<accession>A0ACC2BYZ9</accession>
<name>A0ACC2BYZ9_DIPCM</name>
<sequence>MDRKNCSVLEFPINRSRRLQQSLLMLLIVSMSFLVLGAQNFQTEETIENGVFPLTRIYSNNERSTKQDGVIGMTDRHWELLKTHDMGRFRRLANIAELPLGGSADPFIAGLYFTQLALGTPPTQYYVQVDTGSDLLWLNCEPCNGCPSSSDLGISLKHFDPKSSASSVPIPCTDFRCGLVSEVSEAGCNLDQTCGYSFEYGDGSKTDGYLIEDVLQYEQLAANSLKTNTTATITFGCGFNQSGDLSSSERAMDGIMGFGPNSLSVPVQLARQKKIPKKFAHCLEGSSSTGGILVLGNVIEPGISYTPLVPNSIHYNVNLQNISVNGVNLSIDTSVFQTSDTRGTIFDSGTTLAYLVDEAFGPLVTSIIAAANAQVVSLQGNVCFVVLTSVDTAFPNVTLFFEGARLDLKPRDYLLQQASAENAPIWCMGWQPTGSANTPLHYSVLGDLVLKEKLVVYDLENWRVGWVSHDCSGSVLVSTDSGQTQSIRSSTLIGNEGEALRTTTHFAMVLAFLAVIILV</sequence>
<gene>
    <name evidence="1" type="ORF">O6H91_12G011100</name>
</gene>
<proteinExistence type="predicted"/>
<comment type="caution">
    <text evidence="1">The sequence shown here is derived from an EMBL/GenBank/DDBJ whole genome shotgun (WGS) entry which is preliminary data.</text>
</comment>
<protein>
    <submittedName>
        <fullName evidence="1">Uncharacterized protein</fullName>
    </submittedName>
</protein>
<dbReference type="EMBL" id="CM055103">
    <property type="protein sequence ID" value="KAJ7534937.1"/>
    <property type="molecule type" value="Genomic_DNA"/>
</dbReference>
<reference evidence="2" key="1">
    <citation type="journal article" date="2024" name="Proc. Natl. Acad. Sci. U.S.A.">
        <title>Extraordinary preservation of gene collinearity over three hundred million years revealed in homosporous lycophytes.</title>
        <authorList>
            <person name="Li C."/>
            <person name="Wickell D."/>
            <person name="Kuo L.Y."/>
            <person name="Chen X."/>
            <person name="Nie B."/>
            <person name="Liao X."/>
            <person name="Peng D."/>
            <person name="Ji J."/>
            <person name="Jenkins J."/>
            <person name="Williams M."/>
            <person name="Shu S."/>
            <person name="Plott C."/>
            <person name="Barry K."/>
            <person name="Rajasekar S."/>
            <person name="Grimwood J."/>
            <person name="Han X."/>
            <person name="Sun S."/>
            <person name="Hou Z."/>
            <person name="He W."/>
            <person name="Dai G."/>
            <person name="Sun C."/>
            <person name="Schmutz J."/>
            <person name="Leebens-Mack J.H."/>
            <person name="Li F.W."/>
            <person name="Wang L."/>
        </authorList>
    </citation>
    <scope>NUCLEOTIDE SEQUENCE [LARGE SCALE GENOMIC DNA]</scope>
    <source>
        <strain evidence="2">cv. PW_Plant_1</strain>
    </source>
</reference>
<organism evidence="1 2">
    <name type="scientific">Diphasiastrum complanatum</name>
    <name type="common">Issler's clubmoss</name>
    <name type="synonym">Lycopodium complanatum</name>
    <dbReference type="NCBI Taxonomy" id="34168"/>
    <lineage>
        <taxon>Eukaryota</taxon>
        <taxon>Viridiplantae</taxon>
        <taxon>Streptophyta</taxon>
        <taxon>Embryophyta</taxon>
        <taxon>Tracheophyta</taxon>
        <taxon>Lycopodiopsida</taxon>
        <taxon>Lycopodiales</taxon>
        <taxon>Lycopodiaceae</taxon>
        <taxon>Lycopodioideae</taxon>
        <taxon>Diphasiastrum</taxon>
    </lineage>
</organism>
<evidence type="ECO:0000313" key="1">
    <source>
        <dbReference type="EMBL" id="KAJ7534937.1"/>
    </source>
</evidence>
<evidence type="ECO:0000313" key="2">
    <source>
        <dbReference type="Proteomes" id="UP001162992"/>
    </source>
</evidence>
<dbReference type="Proteomes" id="UP001162992">
    <property type="component" value="Chromosome 12"/>
</dbReference>
<keyword evidence="2" id="KW-1185">Reference proteome</keyword>